<keyword evidence="3" id="KW-1185">Reference proteome</keyword>
<feature type="compositionally biased region" description="Low complexity" evidence="1">
    <location>
        <begin position="1"/>
        <end position="11"/>
    </location>
</feature>
<gene>
    <name evidence="2" type="ORF">ACFSJS_06750</name>
</gene>
<feature type="compositionally biased region" description="Basic and acidic residues" evidence="1">
    <location>
        <begin position="12"/>
        <end position="22"/>
    </location>
</feature>
<evidence type="ECO:0000313" key="2">
    <source>
        <dbReference type="EMBL" id="MFD1829360.1"/>
    </source>
</evidence>
<protein>
    <submittedName>
        <fullName evidence="2">DinB family protein</fullName>
    </submittedName>
</protein>
<evidence type="ECO:0000313" key="3">
    <source>
        <dbReference type="Proteomes" id="UP001597365"/>
    </source>
</evidence>
<dbReference type="SUPFAM" id="SSF109854">
    <property type="entry name" value="DinB/YfiT-like putative metalloenzymes"/>
    <property type="match status" value="1"/>
</dbReference>
<reference evidence="3" key="1">
    <citation type="journal article" date="2019" name="Int. J. Syst. Evol. Microbiol.">
        <title>The Global Catalogue of Microorganisms (GCM) 10K type strain sequencing project: providing services to taxonomists for standard genome sequencing and annotation.</title>
        <authorList>
            <consortium name="The Broad Institute Genomics Platform"/>
            <consortium name="The Broad Institute Genome Sequencing Center for Infectious Disease"/>
            <person name="Wu L."/>
            <person name="Ma J."/>
        </authorList>
    </citation>
    <scope>NUCLEOTIDE SEQUENCE [LARGE SCALE GENOMIC DNA]</scope>
    <source>
        <strain evidence="3">CGMCC 4.7455</strain>
    </source>
</reference>
<sequence>MTDAEGAAGERGAARGDVRPPEVDADERATLLTFLDYLRDAVAAKAAGVPEEAARTPGVPSGTSLLGLVRHLAAVEHNWFVWAYAGEGELLPDDEPPEPGATVGEALAAYRRAVRRSNGIVAACGRLDVPGARSLRETPPPTMRWILVHMIEETARHAGHADILRERIDGSAGR</sequence>
<accession>A0ABW4PHC5</accession>
<comment type="caution">
    <text evidence="2">The sequence shown here is derived from an EMBL/GenBank/DDBJ whole genome shotgun (WGS) entry which is preliminary data.</text>
</comment>
<proteinExistence type="predicted"/>
<name>A0ABW4PHC5_9ACTN</name>
<dbReference type="Gene3D" id="1.20.120.450">
    <property type="entry name" value="dinb family like domain"/>
    <property type="match status" value="1"/>
</dbReference>
<dbReference type="EMBL" id="JBHUFU010000003">
    <property type="protein sequence ID" value="MFD1829360.1"/>
    <property type="molecule type" value="Genomic_DNA"/>
</dbReference>
<dbReference type="InterPro" id="IPR034660">
    <property type="entry name" value="DinB/YfiT-like"/>
</dbReference>
<feature type="region of interest" description="Disordered" evidence="1">
    <location>
        <begin position="1"/>
        <end position="22"/>
    </location>
</feature>
<dbReference type="Proteomes" id="UP001597365">
    <property type="component" value="Unassembled WGS sequence"/>
</dbReference>
<dbReference type="RefSeq" id="WP_380897825.1">
    <property type="nucleotide sequence ID" value="NZ_JBHUFU010000003.1"/>
</dbReference>
<evidence type="ECO:0000256" key="1">
    <source>
        <dbReference type="SAM" id="MobiDB-lite"/>
    </source>
</evidence>
<dbReference type="InterPro" id="IPR007061">
    <property type="entry name" value="MST-like"/>
</dbReference>
<organism evidence="2 3">
    <name type="scientific">Streptomyces desertarenae</name>
    <dbReference type="NCBI Taxonomy" id="2666184"/>
    <lineage>
        <taxon>Bacteria</taxon>
        <taxon>Bacillati</taxon>
        <taxon>Actinomycetota</taxon>
        <taxon>Actinomycetes</taxon>
        <taxon>Kitasatosporales</taxon>
        <taxon>Streptomycetaceae</taxon>
        <taxon>Streptomyces</taxon>
    </lineage>
</organism>
<dbReference type="Pfam" id="PF04978">
    <property type="entry name" value="MST"/>
    <property type="match status" value="1"/>
</dbReference>